<dbReference type="Pfam" id="PF01475">
    <property type="entry name" value="FUR"/>
    <property type="match status" value="1"/>
</dbReference>
<reference evidence="12 13" key="1">
    <citation type="submission" date="2023-03" db="EMBL/GenBank/DDBJ databases">
        <title>Draft genome sequence of Streptomyces sp. RB6PN23 isolated from peat swamp forest in Thailand.</title>
        <authorList>
            <person name="Klaysubun C."/>
            <person name="Duangmal K."/>
        </authorList>
    </citation>
    <scope>NUCLEOTIDE SEQUENCE [LARGE SCALE GENOMIC DNA]</scope>
    <source>
        <strain evidence="12 13">RB6PN23</strain>
    </source>
</reference>
<name>A0ABT5ZDV4_9ACTN</name>
<dbReference type="EMBL" id="JARJBC010000001">
    <property type="protein sequence ID" value="MDF3288020.1"/>
    <property type="molecule type" value="Genomic_DNA"/>
</dbReference>
<comment type="caution">
    <text evidence="12">The sequence shown here is derived from an EMBL/GenBank/DDBJ whole genome shotgun (WGS) entry which is preliminary data.</text>
</comment>
<feature type="region of interest" description="Disordered" evidence="11">
    <location>
        <begin position="144"/>
        <end position="166"/>
    </location>
</feature>
<evidence type="ECO:0000313" key="13">
    <source>
        <dbReference type="Proteomes" id="UP001216579"/>
    </source>
</evidence>
<dbReference type="InterPro" id="IPR043135">
    <property type="entry name" value="Fur_C"/>
</dbReference>
<dbReference type="CDD" id="cd07153">
    <property type="entry name" value="Fur_like"/>
    <property type="match status" value="1"/>
</dbReference>
<evidence type="ECO:0000256" key="1">
    <source>
        <dbReference type="ARBA" id="ARBA00004496"/>
    </source>
</evidence>
<dbReference type="Proteomes" id="UP001216579">
    <property type="component" value="Unassembled WGS sequence"/>
</dbReference>
<comment type="similarity">
    <text evidence="2">Belongs to the Fur family.</text>
</comment>
<evidence type="ECO:0000256" key="11">
    <source>
        <dbReference type="SAM" id="MobiDB-lite"/>
    </source>
</evidence>
<dbReference type="InterPro" id="IPR036388">
    <property type="entry name" value="WH-like_DNA-bd_sf"/>
</dbReference>
<dbReference type="PANTHER" id="PTHR33202:SF2">
    <property type="entry name" value="FERRIC UPTAKE REGULATION PROTEIN"/>
    <property type="match status" value="1"/>
</dbReference>
<dbReference type="PANTHER" id="PTHR33202">
    <property type="entry name" value="ZINC UPTAKE REGULATION PROTEIN"/>
    <property type="match status" value="1"/>
</dbReference>
<evidence type="ECO:0000256" key="4">
    <source>
        <dbReference type="ARBA" id="ARBA00022490"/>
    </source>
</evidence>
<comment type="subunit">
    <text evidence="3">Homodimer.</text>
</comment>
<evidence type="ECO:0000256" key="8">
    <source>
        <dbReference type="ARBA" id="ARBA00023015"/>
    </source>
</evidence>
<keyword evidence="10" id="KW-0804">Transcription</keyword>
<evidence type="ECO:0000256" key="2">
    <source>
        <dbReference type="ARBA" id="ARBA00007957"/>
    </source>
</evidence>
<dbReference type="InterPro" id="IPR002481">
    <property type="entry name" value="FUR"/>
</dbReference>
<keyword evidence="5" id="KW-0678">Repressor</keyword>
<organism evidence="12 13">
    <name type="scientific">Streptomyces silvisoli</name>
    <dbReference type="NCBI Taxonomy" id="3034235"/>
    <lineage>
        <taxon>Bacteria</taxon>
        <taxon>Bacillati</taxon>
        <taxon>Actinomycetota</taxon>
        <taxon>Actinomycetes</taxon>
        <taxon>Kitasatosporales</taxon>
        <taxon>Streptomycetaceae</taxon>
        <taxon>Streptomyces</taxon>
    </lineage>
</organism>
<evidence type="ECO:0000256" key="9">
    <source>
        <dbReference type="ARBA" id="ARBA00023125"/>
    </source>
</evidence>
<accession>A0ABT5ZDV4</accession>
<keyword evidence="13" id="KW-1185">Reference proteome</keyword>
<keyword evidence="4" id="KW-0963">Cytoplasm</keyword>
<evidence type="ECO:0000256" key="6">
    <source>
        <dbReference type="ARBA" id="ARBA00022723"/>
    </source>
</evidence>
<keyword evidence="9" id="KW-0238">DNA-binding</keyword>
<gene>
    <name evidence="12" type="ORF">P3G67_01985</name>
</gene>
<keyword evidence="6" id="KW-0479">Metal-binding</keyword>
<dbReference type="Gene3D" id="1.10.10.10">
    <property type="entry name" value="Winged helix-like DNA-binding domain superfamily/Winged helix DNA-binding domain"/>
    <property type="match status" value="1"/>
</dbReference>
<comment type="subcellular location">
    <subcellularLocation>
        <location evidence="1">Cytoplasm</location>
    </subcellularLocation>
</comment>
<evidence type="ECO:0000256" key="5">
    <source>
        <dbReference type="ARBA" id="ARBA00022491"/>
    </source>
</evidence>
<dbReference type="Gene3D" id="3.30.1490.190">
    <property type="match status" value="1"/>
</dbReference>
<keyword evidence="7" id="KW-0862">Zinc</keyword>
<dbReference type="RefSeq" id="WP_276091875.1">
    <property type="nucleotide sequence ID" value="NZ_JARJBC010000001.1"/>
</dbReference>
<sequence length="166" mass="18058">MGGRTTGKPPRVEARGRTTWQRTAVLRVLAGCQDFVSAQELHALLAAAGNSVGLTTVYRALRDLESAGRVDVVRDDAGERLYRRRLSDGHRHYLMCRCCGRSQPVASEVVEEWADRVGEDAGFAAVHHTVELTGICARCLPSAEQGEPPCRPARNRDPHSTAPEGA</sequence>
<keyword evidence="8" id="KW-0805">Transcription regulation</keyword>
<dbReference type="SUPFAM" id="SSF46785">
    <property type="entry name" value="Winged helix' DNA-binding domain"/>
    <property type="match status" value="1"/>
</dbReference>
<protein>
    <submittedName>
        <fullName evidence="12">Transcriptional repressor</fullName>
    </submittedName>
</protein>
<evidence type="ECO:0000256" key="10">
    <source>
        <dbReference type="ARBA" id="ARBA00023163"/>
    </source>
</evidence>
<evidence type="ECO:0000313" key="12">
    <source>
        <dbReference type="EMBL" id="MDF3288020.1"/>
    </source>
</evidence>
<evidence type="ECO:0000256" key="3">
    <source>
        <dbReference type="ARBA" id="ARBA00011738"/>
    </source>
</evidence>
<evidence type="ECO:0000256" key="7">
    <source>
        <dbReference type="ARBA" id="ARBA00022833"/>
    </source>
</evidence>
<dbReference type="InterPro" id="IPR036390">
    <property type="entry name" value="WH_DNA-bd_sf"/>
</dbReference>
<proteinExistence type="inferred from homology"/>